<dbReference type="EMBL" id="VLLK01000001">
    <property type="protein sequence ID" value="TWJ08625.1"/>
    <property type="molecule type" value="Genomic_DNA"/>
</dbReference>
<keyword evidence="2" id="KW-0808">Transferase</keyword>
<feature type="domain" description="Glycosyl transferase family 1" evidence="1">
    <location>
        <begin position="211"/>
        <end position="373"/>
    </location>
</feature>
<sequence>MRILYITKSMPFGSAEAFIAPEIQQHLNSGVEVLICPTLPAGQTHDWPYYQKSVSPDLFSWDISRGFLNEILRQPIAVLRSLVVAVEPRSLKLTLRNLAVWPKAVWLSGYAREQMVDHIHAHWIAVPATMAMIAAKLAGLPWSITAHRYDIAQGNLISRKFASAEFVRAIDKPGHDELVAQLQPGQTPPEIIRMGVEVDETSAPTRTGRLDDPRIVIGARLIEKKGHVYLLQAIAKLRSNGLKPKLTIYGDGPLEETLLQISNRLNLNECVFFAGPVSHSELLRQLQGGEFDIAALPSVTASDGDKEGIPVFLMEAMAAGVPVIATPNGGISELIDNTSGSLVPEKNAMSIAHAIQALCEDETLRERKAKAGRVKVSEEFSIAACAARLRRRIAESLPSTSRDLVG</sequence>
<evidence type="ECO:0000313" key="2">
    <source>
        <dbReference type="EMBL" id="TWJ08625.1"/>
    </source>
</evidence>
<dbReference type="GO" id="GO:0016757">
    <property type="term" value="F:glycosyltransferase activity"/>
    <property type="evidence" value="ECO:0007669"/>
    <property type="project" value="InterPro"/>
</dbReference>
<dbReference type="InterPro" id="IPR001296">
    <property type="entry name" value="Glyco_trans_1"/>
</dbReference>
<dbReference type="Pfam" id="PF00534">
    <property type="entry name" value="Glycos_transf_1"/>
    <property type="match status" value="1"/>
</dbReference>
<protein>
    <submittedName>
        <fullName evidence="2">Glycosyltransferase involved in cell wall biosynthesis</fullName>
    </submittedName>
</protein>
<dbReference type="InterPro" id="IPR050194">
    <property type="entry name" value="Glycosyltransferase_grp1"/>
</dbReference>
<evidence type="ECO:0000259" key="1">
    <source>
        <dbReference type="Pfam" id="PF00534"/>
    </source>
</evidence>
<comment type="caution">
    <text evidence="2">The sequence shown here is derived from an EMBL/GenBank/DDBJ whole genome shotgun (WGS) entry which is preliminary data.</text>
</comment>
<name>A0A562USM7_9SPHN</name>
<dbReference type="PANTHER" id="PTHR45947">
    <property type="entry name" value="SULFOQUINOVOSYL TRANSFERASE SQD2"/>
    <property type="match status" value="1"/>
</dbReference>
<dbReference type="AlphaFoldDB" id="A0A562USM7"/>
<gene>
    <name evidence="2" type="ORF">JN10_0240</name>
</gene>
<dbReference type="RefSeq" id="WP_067596973.1">
    <property type="nucleotide sequence ID" value="NZ_CP015963.1"/>
</dbReference>
<keyword evidence="3" id="KW-1185">Reference proteome</keyword>
<reference evidence="2 3" key="1">
    <citation type="submission" date="2019-07" db="EMBL/GenBank/DDBJ databases">
        <title>Genomic Encyclopedia of Archaeal and Bacterial Type Strains, Phase II (KMG-II): from individual species to whole genera.</title>
        <authorList>
            <person name="Goeker M."/>
        </authorList>
    </citation>
    <scope>NUCLEOTIDE SEQUENCE [LARGE SCALE GENOMIC DNA]</scope>
    <source>
        <strain evidence="2 3">ATCC BAA-2084</strain>
    </source>
</reference>
<dbReference type="Proteomes" id="UP000320547">
    <property type="component" value="Unassembled WGS sequence"/>
</dbReference>
<dbReference type="PANTHER" id="PTHR45947:SF3">
    <property type="entry name" value="SULFOQUINOVOSYL TRANSFERASE SQD2"/>
    <property type="match status" value="1"/>
</dbReference>
<proteinExistence type="predicted"/>
<dbReference type="OrthoDB" id="9790710at2"/>
<accession>A0A562USM7</accession>
<dbReference type="Gene3D" id="3.40.50.2000">
    <property type="entry name" value="Glycogen Phosphorylase B"/>
    <property type="match status" value="2"/>
</dbReference>
<dbReference type="SUPFAM" id="SSF53756">
    <property type="entry name" value="UDP-Glycosyltransferase/glycogen phosphorylase"/>
    <property type="match status" value="1"/>
</dbReference>
<dbReference type="STRING" id="476157.GCA_001663155_00503"/>
<evidence type="ECO:0000313" key="3">
    <source>
        <dbReference type="Proteomes" id="UP000320547"/>
    </source>
</evidence>
<organism evidence="2 3">
    <name type="scientific">Altererythrobacter ishigakiensis</name>
    <dbReference type="NCBI Taxonomy" id="476157"/>
    <lineage>
        <taxon>Bacteria</taxon>
        <taxon>Pseudomonadati</taxon>
        <taxon>Pseudomonadota</taxon>
        <taxon>Alphaproteobacteria</taxon>
        <taxon>Sphingomonadales</taxon>
        <taxon>Erythrobacteraceae</taxon>
        <taxon>Altererythrobacter</taxon>
    </lineage>
</organism>